<dbReference type="Gene3D" id="3.10.290.10">
    <property type="entry name" value="RNA-binding S4 domain"/>
    <property type="match status" value="1"/>
</dbReference>
<dbReference type="PROSITE" id="PS50889">
    <property type="entry name" value="S4"/>
    <property type="match status" value="1"/>
</dbReference>
<proteinExistence type="inferred from homology"/>
<keyword evidence="2 4" id="KW-0413">Isomerase</keyword>
<dbReference type="NCBIfam" id="TIGR00005">
    <property type="entry name" value="rluA_subfam"/>
    <property type="match status" value="1"/>
</dbReference>
<feature type="domain" description="RNA-binding S4" evidence="3">
    <location>
        <begin position="16"/>
        <end position="72"/>
    </location>
</feature>
<evidence type="ECO:0000259" key="3">
    <source>
        <dbReference type="SMART" id="SM00363"/>
    </source>
</evidence>
<dbReference type="GO" id="GO:0009982">
    <property type="term" value="F:pseudouridine synthase activity"/>
    <property type="evidence" value="ECO:0007669"/>
    <property type="project" value="InterPro"/>
</dbReference>
<dbReference type="InterPro" id="IPR050188">
    <property type="entry name" value="RluA_PseudoU_synthase"/>
</dbReference>
<dbReference type="InterPro" id="IPR006225">
    <property type="entry name" value="PsdUridine_synth_RluC/D"/>
</dbReference>
<dbReference type="GO" id="GO:0000455">
    <property type="term" value="P:enzyme-directed rRNA pseudouridine synthesis"/>
    <property type="evidence" value="ECO:0007669"/>
    <property type="project" value="TreeGrafter"/>
</dbReference>
<sequence length="321" mass="35961">MEKALDVIVDSGQEDARLDVFLSRSLGVTRTSAARAVEEGLVLVDGRPRKPSFRLKAGMRIEAEAFGEKEADTSLEAVDIPLNILYEDRDIIVLDKPAGLVVHPGAGVHRATLVHALLHQYPEIAGVGSPERPGIVHRLDRLTSGVMVIARSSGAYDVLITAFKEHRHTRVYQAICYGRMGGQSGRIETFMDRHPKDRKKMSSKVVQGRRAVTDWRVIRQWEQFSFLELTLQTGRTHQIRVHLADMGHPVAGDPEYGGRKRANTITDPVVRSRVKRLGRQMLHAWKLGITHPVTGQWMEFTSEMPEDMKALAALLDERQPC</sequence>
<evidence type="ECO:0000256" key="1">
    <source>
        <dbReference type="ARBA" id="ARBA00010876"/>
    </source>
</evidence>
<dbReference type="InterPro" id="IPR002942">
    <property type="entry name" value="S4_RNA-bd"/>
</dbReference>
<dbReference type="InterPro" id="IPR006224">
    <property type="entry name" value="PsdUridine_synth_RluA-like_CS"/>
</dbReference>
<evidence type="ECO:0000313" key="4">
    <source>
        <dbReference type="EMBL" id="VFU12011.1"/>
    </source>
</evidence>
<reference evidence="4" key="1">
    <citation type="submission" date="2019-03" db="EMBL/GenBank/DDBJ databases">
        <authorList>
            <person name="Hao L."/>
        </authorList>
    </citation>
    <scope>NUCLEOTIDE SEQUENCE</scope>
</reference>
<accession>A0A485LVV8</accession>
<dbReference type="InterPro" id="IPR006145">
    <property type="entry name" value="PsdUridine_synth_RsuA/RluA"/>
</dbReference>
<comment type="similarity">
    <text evidence="1">Belongs to the pseudouridine synthase RluA family.</text>
</comment>
<dbReference type="InterPro" id="IPR020103">
    <property type="entry name" value="PsdUridine_synth_cat_dom_sf"/>
</dbReference>
<dbReference type="Pfam" id="PF01479">
    <property type="entry name" value="S4"/>
    <property type="match status" value="1"/>
</dbReference>
<dbReference type="SUPFAM" id="SSF55120">
    <property type="entry name" value="Pseudouridine synthase"/>
    <property type="match status" value="1"/>
</dbReference>
<dbReference type="CDD" id="cd02869">
    <property type="entry name" value="PseudoU_synth_RluA_like"/>
    <property type="match status" value="1"/>
</dbReference>
<dbReference type="EC" id="5.4.99.-" evidence="4"/>
<gene>
    <name evidence="4" type="ORF">SCFA_1200005</name>
</gene>
<dbReference type="PANTHER" id="PTHR21600:SF44">
    <property type="entry name" value="RIBOSOMAL LARGE SUBUNIT PSEUDOURIDINE SYNTHASE D"/>
    <property type="match status" value="1"/>
</dbReference>
<dbReference type="AlphaFoldDB" id="A0A485LVV8"/>
<dbReference type="Pfam" id="PF00849">
    <property type="entry name" value="PseudoU_synth_2"/>
    <property type="match status" value="1"/>
</dbReference>
<dbReference type="EMBL" id="CAADRM010000025">
    <property type="protein sequence ID" value="VFU12011.1"/>
    <property type="molecule type" value="Genomic_DNA"/>
</dbReference>
<name>A0A485LVV8_9ZZZZ</name>
<dbReference type="CDD" id="cd00165">
    <property type="entry name" value="S4"/>
    <property type="match status" value="1"/>
</dbReference>
<evidence type="ECO:0000256" key="2">
    <source>
        <dbReference type="ARBA" id="ARBA00023235"/>
    </source>
</evidence>
<dbReference type="SUPFAM" id="SSF55174">
    <property type="entry name" value="Alpha-L RNA-binding motif"/>
    <property type="match status" value="1"/>
</dbReference>
<dbReference type="InterPro" id="IPR036986">
    <property type="entry name" value="S4_RNA-bd_sf"/>
</dbReference>
<organism evidence="4">
    <name type="scientific">anaerobic digester metagenome</name>
    <dbReference type="NCBI Taxonomy" id="1263854"/>
    <lineage>
        <taxon>unclassified sequences</taxon>
        <taxon>metagenomes</taxon>
        <taxon>ecological metagenomes</taxon>
    </lineage>
</organism>
<dbReference type="PROSITE" id="PS01129">
    <property type="entry name" value="PSI_RLU"/>
    <property type="match status" value="1"/>
</dbReference>
<dbReference type="SMART" id="SM00363">
    <property type="entry name" value="S4"/>
    <property type="match status" value="1"/>
</dbReference>
<dbReference type="GO" id="GO:0003723">
    <property type="term" value="F:RNA binding"/>
    <property type="evidence" value="ECO:0007669"/>
    <property type="project" value="InterPro"/>
</dbReference>
<dbReference type="Gene3D" id="3.30.2350.10">
    <property type="entry name" value="Pseudouridine synthase"/>
    <property type="match status" value="1"/>
</dbReference>
<dbReference type="PANTHER" id="PTHR21600">
    <property type="entry name" value="MITOCHONDRIAL RNA PSEUDOURIDINE SYNTHASE"/>
    <property type="match status" value="1"/>
</dbReference>
<protein>
    <submittedName>
        <fullName evidence="4">Uncharacterized RNA pseudouridine synthase Caur_0901</fullName>
        <ecNumber evidence="4">5.4.99.-</ecNumber>
    </submittedName>
</protein>